<dbReference type="RefSeq" id="WP_382392404.1">
    <property type="nucleotide sequence ID" value="NZ_JBHTCQ010000001.1"/>
</dbReference>
<organism evidence="7 8">
    <name type="scientific">Georgenia alba</name>
    <dbReference type="NCBI Taxonomy" id="2233858"/>
    <lineage>
        <taxon>Bacteria</taxon>
        <taxon>Bacillati</taxon>
        <taxon>Actinomycetota</taxon>
        <taxon>Actinomycetes</taxon>
        <taxon>Micrococcales</taxon>
        <taxon>Bogoriellaceae</taxon>
        <taxon>Georgenia</taxon>
    </lineage>
</organism>
<dbReference type="Gene3D" id="1.10.10.60">
    <property type="entry name" value="Homeodomain-like"/>
    <property type="match status" value="1"/>
</dbReference>
<dbReference type="Pfam" id="PF17754">
    <property type="entry name" value="TetR_C_14"/>
    <property type="match status" value="1"/>
</dbReference>
<keyword evidence="2 4" id="KW-0238">DNA-binding</keyword>
<dbReference type="InterPro" id="IPR023772">
    <property type="entry name" value="DNA-bd_HTH_TetR-type_CS"/>
</dbReference>
<dbReference type="InterPro" id="IPR041347">
    <property type="entry name" value="MftR_C"/>
</dbReference>
<name>A0ABW2Q7K7_9MICO</name>
<dbReference type="SUPFAM" id="SSF46689">
    <property type="entry name" value="Homeodomain-like"/>
    <property type="match status" value="1"/>
</dbReference>
<dbReference type="Pfam" id="PF00440">
    <property type="entry name" value="TetR_N"/>
    <property type="match status" value="1"/>
</dbReference>
<evidence type="ECO:0000256" key="1">
    <source>
        <dbReference type="ARBA" id="ARBA00023015"/>
    </source>
</evidence>
<dbReference type="InterPro" id="IPR001647">
    <property type="entry name" value="HTH_TetR"/>
</dbReference>
<comment type="caution">
    <text evidence="7">The sequence shown here is derived from an EMBL/GenBank/DDBJ whole genome shotgun (WGS) entry which is preliminary data.</text>
</comment>
<dbReference type="EMBL" id="JBHTCQ010000001">
    <property type="protein sequence ID" value="MFC7404732.1"/>
    <property type="molecule type" value="Genomic_DNA"/>
</dbReference>
<dbReference type="PROSITE" id="PS50977">
    <property type="entry name" value="HTH_TETR_2"/>
    <property type="match status" value="1"/>
</dbReference>
<protein>
    <submittedName>
        <fullName evidence="7">Mycofactocin system transcriptional regulator</fullName>
    </submittedName>
</protein>
<feature type="compositionally biased region" description="Basic and acidic residues" evidence="5">
    <location>
        <begin position="211"/>
        <end position="222"/>
    </location>
</feature>
<dbReference type="Gene3D" id="1.10.357.10">
    <property type="entry name" value="Tetracycline Repressor, domain 2"/>
    <property type="match status" value="1"/>
</dbReference>
<dbReference type="PROSITE" id="PS01081">
    <property type="entry name" value="HTH_TETR_1"/>
    <property type="match status" value="1"/>
</dbReference>
<sequence length="222" mass="24393">MTRDASERARGRARSTSAAELGRVGLDLFIDHGFDAVTVDDIAAAAGIGRRTFFRYFASKNDLPWGDFDVLLVSMRLHLAAVPAQVPVFDALRDAVVEFNTFSPDEVPLHRRRMEVLLRTPTLVAHSALRYASWRQVIAEFVAERLGVAADSLRAQTVGWACLGVSLAAYDQWLEHDGESLTELIDAGFAELREVLTDTDTDTDTGTSTDTDTHDGGRAGRR</sequence>
<dbReference type="InterPro" id="IPR050109">
    <property type="entry name" value="HTH-type_TetR-like_transc_reg"/>
</dbReference>
<dbReference type="InterPro" id="IPR009057">
    <property type="entry name" value="Homeodomain-like_sf"/>
</dbReference>
<evidence type="ECO:0000256" key="2">
    <source>
        <dbReference type="ARBA" id="ARBA00023125"/>
    </source>
</evidence>
<evidence type="ECO:0000313" key="8">
    <source>
        <dbReference type="Proteomes" id="UP001596455"/>
    </source>
</evidence>
<feature type="region of interest" description="Disordered" evidence="5">
    <location>
        <begin position="197"/>
        <end position="222"/>
    </location>
</feature>
<reference evidence="8" key="1">
    <citation type="journal article" date="2019" name="Int. J. Syst. Evol. Microbiol.">
        <title>The Global Catalogue of Microorganisms (GCM) 10K type strain sequencing project: providing services to taxonomists for standard genome sequencing and annotation.</title>
        <authorList>
            <consortium name="The Broad Institute Genomics Platform"/>
            <consortium name="The Broad Institute Genome Sequencing Center for Infectious Disease"/>
            <person name="Wu L."/>
            <person name="Ma J."/>
        </authorList>
    </citation>
    <scope>NUCLEOTIDE SEQUENCE [LARGE SCALE GENOMIC DNA]</scope>
    <source>
        <strain evidence="8">JCM 1490</strain>
    </source>
</reference>
<keyword evidence="8" id="KW-1185">Reference proteome</keyword>
<gene>
    <name evidence="7" type="primary">mftR</name>
    <name evidence="7" type="ORF">ACFQQL_06385</name>
</gene>
<dbReference type="PANTHER" id="PTHR30055">
    <property type="entry name" value="HTH-TYPE TRANSCRIPTIONAL REGULATOR RUTR"/>
    <property type="match status" value="1"/>
</dbReference>
<keyword evidence="1" id="KW-0805">Transcription regulation</keyword>
<evidence type="ECO:0000256" key="3">
    <source>
        <dbReference type="ARBA" id="ARBA00023163"/>
    </source>
</evidence>
<dbReference type="NCBIfam" id="TIGR03968">
    <property type="entry name" value="mycofact_TetR"/>
    <property type="match status" value="1"/>
</dbReference>
<dbReference type="Proteomes" id="UP001596455">
    <property type="component" value="Unassembled WGS sequence"/>
</dbReference>
<evidence type="ECO:0000313" key="7">
    <source>
        <dbReference type="EMBL" id="MFC7404732.1"/>
    </source>
</evidence>
<keyword evidence="3" id="KW-0804">Transcription</keyword>
<feature type="domain" description="HTH tetR-type" evidence="6">
    <location>
        <begin position="15"/>
        <end position="75"/>
    </location>
</feature>
<evidence type="ECO:0000256" key="5">
    <source>
        <dbReference type="SAM" id="MobiDB-lite"/>
    </source>
</evidence>
<feature type="DNA-binding region" description="H-T-H motif" evidence="4">
    <location>
        <begin position="38"/>
        <end position="57"/>
    </location>
</feature>
<evidence type="ECO:0000256" key="4">
    <source>
        <dbReference type="PROSITE-ProRule" id="PRU00335"/>
    </source>
</evidence>
<dbReference type="InterPro" id="IPR023851">
    <property type="entry name" value="Tscrpt_reg_TetR-type"/>
</dbReference>
<accession>A0ABW2Q7K7</accession>
<proteinExistence type="predicted"/>
<dbReference type="PANTHER" id="PTHR30055:SF238">
    <property type="entry name" value="MYCOFACTOCIN BIOSYNTHESIS TRANSCRIPTIONAL REGULATOR MFTR-RELATED"/>
    <property type="match status" value="1"/>
</dbReference>
<evidence type="ECO:0000259" key="6">
    <source>
        <dbReference type="PROSITE" id="PS50977"/>
    </source>
</evidence>